<dbReference type="PANTHER" id="PTHR33297:SF4">
    <property type="entry name" value="AMASTIN"/>
    <property type="match status" value="1"/>
</dbReference>
<keyword evidence="1" id="KW-0472">Membrane</keyword>
<gene>
    <name evidence="2" type="ORF">ABB37_05680</name>
</gene>
<accession>A0A0M9FZB7</accession>
<evidence type="ECO:0000313" key="3">
    <source>
        <dbReference type="Proteomes" id="UP000037923"/>
    </source>
</evidence>
<dbReference type="PANTHER" id="PTHR33297">
    <property type="entry name" value="AMASTIN-LIKE SURFACE PROTEIN-LIKE PROTEIN-RELATED"/>
    <property type="match status" value="1"/>
</dbReference>
<dbReference type="OrthoDB" id="252530at2759"/>
<evidence type="ECO:0000256" key="1">
    <source>
        <dbReference type="SAM" id="Phobius"/>
    </source>
</evidence>
<feature type="transmembrane region" description="Helical" evidence="1">
    <location>
        <begin position="153"/>
        <end position="175"/>
    </location>
</feature>
<protein>
    <submittedName>
        <fullName evidence="2">Amastin-like surface protein-like protein</fullName>
    </submittedName>
</protein>
<dbReference type="Proteomes" id="UP000037923">
    <property type="component" value="Unassembled WGS sequence"/>
</dbReference>
<dbReference type="EMBL" id="LGTL01000011">
    <property type="protein sequence ID" value="KPA79185.1"/>
    <property type="molecule type" value="Genomic_DNA"/>
</dbReference>
<dbReference type="VEuPathDB" id="TriTrypDB:LpyrH10_11_1450"/>
<dbReference type="InterPro" id="IPR009944">
    <property type="entry name" value="Amastin"/>
</dbReference>
<dbReference type="RefSeq" id="XP_015657624.1">
    <property type="nucleotide sequence ID" value="XM_015803799.1"/>
</dbReference>
<feature type="transmembrane region" description="Helical" evidence="1">
    <location>
        <begin position="6"/>
        <end position="27"/>
    </location>
</feature>
<name>A0A0M9FZB7_LEPPY</name>
<keyword evidence="1" id="KW-1133">Transmembrane helix</keyword>
<dbReference type="GeneID" id="26905970"/>
<dbReference type="AlphaFoldDB" id="A0A0M9FZB7"/>
<reference evidence="2 3" key="1">
    <citation type="submission" date="2015-07" db="EMBL/GenBank/DDBJ databases">
        <title>High-quality genome of monoxenous trypanosomatid Leptomonas pyrrhocoris.</title>
        <authorList>
            <person name="Flegontov P."/>
            <person name="Butenko A."/>
            <person name="Firsov S."/>
            <person name="Vlcek C."/>
            <person name="Logacheva M.D."/>
            <person name="Field M."/>
            <person name="Filatov D."/>
            <person name="Flegontova O."/>
            <person name="Gerasimov E."/>
            <person name="Jackson A.P."/>
            <person name="Kelly S."/>
            <person name="Opperdoes F."/>
            <person name="O'Reilly A."/>
            <person name="Votypka J."/>
            <person name="Yurchenko V."/>
            <person name="Lukes J."/>
        </authorList>
    </citation>
    <scope>NUCLEOTIDE SEQUENCE [LARGE SCALE GENOMIC DNA]</scope>
    <source>
        <strain evidence="2">H10</strain>
    </source>
</reference>
<keyword evidence="3" id="KW-1185">Reference proteome</keyword>
<sequence length="176" mass="19137">MRLLTRFVGAIVFAVIETCVFVLVVVATPLEQFEERSVVGTGCYTLFGHKQRCRQLHVTRTGTAAFHCAERRDYVIVSAVFAVLSIAVTLAAMVLAILMVLRIPCAVLLPLVLSCIASATTVVSWACLAVVYNRQMCVRRSPFKLAVQYGTGFGMMVTAACLQLVDLTLLCVLGFA</sequence>
<organism evidence="2 3">
    <name type="scientific">Leptomonas pyrrhocoris</name>
    <name type="common">Firebug parasite</name>
    <dbReference type="NCBI Taxonomy" id="157538"/>
    <lineage>
        <taxon>Eukaryota</taxon>
        <taxon>Discoba</taxon>
        <taxon>Euglenozoa</taxon>
        <taxon>Kinetoplastea</taxon>
        <taxon>Metakinetoplastina</taxon>
        <taxon>Trypanosomatida</taxon>
        <taxon>Trypanosomatidae</taxon>
        <taxon>Leishmaniinae</taxon>
        <taxon>Leptomonas</taxon>
    </lineage>
</organism>
<evidence type="ECO:0000313" key="2">
    <source>
        <dbReference type="EMBL" id="KPA79185.1"/>
    </source>
</evidence>
<proteinExistence type="predicted"/>
<dbReference type="Pfam" id="PF07344">
    <property type="entry name" value="Amastin"/>
    <property type="match status" value="1"/>
</dbReference>
<feature type="transmembrane region" description="Helical" evidence="1">
    <location>
        <begin position="107"/>
        <end position="132"/>
    </location>
</feature>
<comment type="caution">
    <text evidence="2">The sequence shown here is derived from an EMBL/GenBank/DDBJ whole genome shotgun (WGS) entry which is preliminary data.</text>
</comment>
<feature type="transmembrane region" description="Helical" evidence="1">
    <location>
        <begin position="74"/>
        <end position="101"/>
    </location>
</feature>
<keyword evidence="1" id="KW-0812">Transmembrane</keyword>